<keyword evidence="6 9" id="KW-0863">Zinc-finger</keyword>
<keyword evidence="8" id="KW-0862">Zinc</keyword>
<dbReference type="GO" id="GO:0006511">
    <property type="term" value="P:ubiquitin-dependent protein catabolic process"/>
    <property type="evidence" value="ECO:0007669"/>
    <property type="project" value="TreeGrafter"/>
</dbReference>
<keyword evidence="3" id="KW-0597">Phosphoprotein</keyword>
<reference evidence="12 13" key="1">
    <citation type="submission" date="2019-09" db="EMBL/GenBank/DDBJ databases">
        <title>Bird 10,000 Genomes (B10K) Project - Family phase.</title>
        <authorList>
            <person name="Zhang G."/>
        </authorList>
    </citation>
    <scope>NUCLEOTIDE SEQUENCE [LARGE SCALE GENOMIC DNA]</scope>
    <source>
        <strain evidence="12">B10K-DU-002-01</strain>
        <tissue evidence="12">Muscle</tissue>
    </source>
</reference>
<evidence type="ECO:0000256" key="6">
    <source>
        <dbReference type="ARBA" id="ARBA00022771"/>
    </source>
</evidence>
<accession>A0A7L1CFW0</accession>
<dbReference type="InterPro" id="IPR051834">
    <property type="entry name" value="RING_finger_E3_ligase"/>
</dbReference>
<dbReference type="PANTHER" id="PTHR45931:SF3">
    <property type="entry name" value="RING ZINC FINGER-CONTAINING PROTEIN"/>
    <property type="match status" value="1"/>
</dbReference>
<dbReference type="GO" id="GO:0005634">
    <property type="term" value="C:nucleus"/>
    <property type="evidence" value="ECO:0007669"/>
    <property type="project" value="TreeGrafter"/>
</dbReference>
<evidence type="ECO:0000256" key="3">
    <source>
        <dbReference type="ARBA" id="ARBA00022553"/>
    </source>
</evidence>
<keyword evidence="5" id="KW-0479">Metal-binding</keyword>
<evidence type="ECO:0000256" key="7">
    <source>
        <dbReference type="ARBA" id="ARBA00022786"/>
    </source>
</evidence>
<keyword evidence="12" id="KW-0436">Ligase</keyword>
<feature type="domain" description="RING-type" evidence="11">
    <location>
        <begin position="613"/>
        <end position="654"/>
    </location>
</feature>
<keyword evidence="13" id="KW-1185">Reference proteome</keyword>
<comment type="catalytic activity">
    <reaction evidence="1">
        <text>S-ubiquitinyl-[E2 ubiquitin-conjugating enzyme]-L-cysteine + [acceptor protein]-L-lysine = [E2 ubiquitin-conjugating enzyme]-L-cysteine + N(6)-ubiquitinyl-[acceptor protein]-L-lysine.</text>
        <dbReference type="EC" id="2.3.2.27"/>
    </reaction>
</comment>
<dbReference type="Proteomes" id="UP000534634">
    <property type="component" value="Unassembled WGS sequence"/>
</dbReference>
<dbReference type="GO" id="GO:0016874">
    <property type="term" value="F:ligase activity"/>
    <property type="evidence" value="ECO:0007669"/>
    <property type="project" value="UniProtKB-KW"/>
</dbReference>
<evidence type="ECO:0000313" key="13">
    <source>
        <dbReference type="Proteomes" id="UP000534634"/>
    </source>
</evidence>
<keyword evidence="4" id="KW-0808">Transferase</keyword>
<evidence type="ECO:0000256" key="5">
    <source>
        <dbReference type="ARBA" id="ARBA00022723"/>
    </source>
</evidence>
<dbReference type="EMBL" id="VXBB01018698">
    <property type="protein sequence ID" value="NXM61878.1"/>
    <property type="molecule type" value="Genomic_DNA"/>
</dbReference>
<feature type="non-terminal residue" evidence="12">
    <location>
        <position position="1"/>
    </location>
</feature>
<dbReference type="Gene3D" id="3.30.40.10">
    <property type="entry name" value="Zinc/RING finger domain, C3HC4 (zinc finger)"/>
    <property type="match status" value="1"/>
</dbReference>
<keyword evidence="7" id="KW-0833">Ubl conjugation pathway</keyword>
<evidence type="ECO:0000256" key="10">
    <source>
        <dbReference type="SAM" id="MobiDB-lite"/>
    </source>
</evidence>
<dbReference type="InterPro" id="IPR001841">
    <property type="entry name" value="Znf_RING"/>
</dbReference>
<dbReference type="PROSITE" id="PS50089">
    <property type="entry name" value="ZF_RING_2"/>
    <property type="match status" value="1"/>
</dbReference>
<dbReference type="PANTHER" id="PTHR45931">
    <property type="entry name" value="SI:CH211-59O9.10"/>
    <property type="match status" value="1"/>
</dbReference>
<evidence type="ECO:0000256" key="9">
    <source>
        <dbReference type="PROSITE-ProRule" id="PRU00175"/>
    </source>
</evidence>
<dbReference type="CDD" id="cd16465">
    <property type="entry name" value="RING-H2_PJA1_2"/>
    <property type="match status" value="1"/>
</dbReference>
<organism evidence="12 13">
    <name type="scientific">Illadopsis cleaveri</name>
    <name type="common">blackcap illadopsis</name>
    <dbReference type="NCBI Taxonomy" id="201329"/>
    <lineage>
        <taxon>Eukaryota</taxon>
        <taxon>Metazoa</taxon>
        <taxon>Chordata</taxon>
        <taxon>Craniata</taxon>
        <taxon>Vertebrata</taxon>
        <taxon>Euteleostomi</taxon>
        <taxon>Archelosauria</taxon>
        <taxon>Archosauria</taxon>
        <taxon>Dinosauria</taxon>
        <taxon>Saurischia</taxon>
        <taxon>Theropoda</taxon>
        <taxon>Coelurosauria</taxon>
        <taxon>Aves</taxon>
        <taxon>Neognathae</taxon>
        <taxon>Neoaves</taxon>
        <taxon>Telluraves</taxon>
        <taxon>Australaves</taxon>
        <taxon>Passeriformes</taxon>
        <taxon>Sylvioidea</taxon>
        <taxon>Timaliidae</taxon>
        <taxon>Illadopsis</taxon>
    </lineage>
</organism>
<name>A0A7L1CFW0_9PASS</name>
<proteinExistence type="predicted"/>
<evidence type="ECO:0000256" key="4">
    <source>
        <dbReference type="ARBA" id="ARBA00022679"/>
    </source>
</evidence>
<gene>
    <name evidence="12" type="primary">Pja2</name>
    <name evidence="12" type="ORF">ILLCLE_R12909</name>
</gene>
<feature type="region of interest" description="Disordered" evidence="10">
    <location>
        <begin position="1"/>
        <end position="21"/>
    </location>
</feature>
<dbReference type="GO" id="GO:0008270">
    <property type="term" value="F:zinc ion binding"/>
    <property type="evidence" value="ECO:0007669"/>
    <property type="project" value="UniProtKB-KW"/>
</dbReference>
<dbReference type="GO" id="GO:0061630">
    <property type="term" value="F:ubiquitin protein ligase activity"/>
    <property type="evidence" value="ECO:0007669"/>
    <property type="project" value="UniProtKB-EC"/>
</dbReference>
<evidence type="ECO:0000256" key="8">
    <source>
        <dbReference type="ARBA" id="ARBA00022833"/>
    </source>
</evidence>
<dbReference type="InterPro" id="IPR013083">
    <property type="entry name" value="Znf_RING/FYVE/PHD"/>
</dbReference>
<dbReference type="EC" id="2.3.2.27" evidence="2"/>
<evidence type="ECO:0000256" key="2">
    <source>
        <dbReference type="ARBA" id="ARBA00012483"/>
    </source>
</evidence>
<evidence type="ECO:0000313" key="12">
    <source>
        <dbReference type="EMBL" id="NXM61878.1"/>
    </source>
</evidence>
<evidence type="ECO:0000259" key="11">
    <source>
        <dbReference type="PROSITE" id="PS50089"/>
    </source>
</evidence>
<evidence type="ECO:0000256" key="1">
    <source>
        <dbReference type="ARBA" id="ARBA00000900"/>
    </source>
</evidence>
<dbReference type="AlphaFoldDB" id="A0A7L1CFW0"/>
<dbReference type="SMART" id="SM00184">
    <property type="entry name" value="RING"/>
    <property type="match status" value="1"/>
</dbReference>
<dbReference type="FunFam" id="3.30.40.10:FF:000152">
    <property type="entry name" value="E3 ubiquitin-protein ligase Praja-1 isoform X1"/>
    <property type="match status" value="1"/>
</dbReference>
<sequence length="672" mass="75042">MGQGLGKTAWPKPAGGYQTITGGRCGRRHSYVGFRRFLNNQDRDGHQQDDNCKQLELEDVQKVDSLCIPLVQVSADLLDEPLSRDAGTREPVCQSASSQTSEVTTSPFSVFSCGLEGNQISQDLMNLYEKSVDLAEYTSGGHNDLSGKNGIAFVNIDSYEPDSSDGEEDDALDKCSWIREAAGLIQGRLDNILSQCEKEVESLNDFQSQLCAFNHSIYRESYEEAGLMPLACPHSRTLKSAENEAIPKISLNDDSYETQQTKHIVDVGIGTPIPVADVLNISDGETDQENASELVVRPKIRKQNTAKQLERESHLSSDDEKEGDSWRRIGIADVQQCHPDCPLRDGKDEMSSGVFFFSRMHSHPKNMEIDLRRNAVAQEQNNVLSDSAFWNEFEDHNAHYLMSHKDEDSSECSDGEWSASVPSYFTVVEKEQSSSDESWETISCREEHDPGVQRSSSGVKEDSIDFCFQEGEQTLLEEGEIPWLQYREEAESSSDEENDPISDFVHLGFFLLDGNNNLEDDSSVSEDLDVEWRLLDEFGDGLGLAQAIPYMEPQFLTFMALEGRLEAVETALAQLESLTFDVEQTHPPATKETIDCLPQIIVTGNYNGQEQCCTICCSDYVDGEIITKLPCRHLFHKPCVTLWLQRSGTCPVCRHVLAPVLPEAADDNAFFI</sequence>
<comment type="caution">
    <text evidence="12">The sequence shown here is derived from an EMBL/GenBank/DDBJ whole genome shotgun (WGS) entry which is preliminary data.</text>
</comment>
<feature type="compositionally biased region" description="Basic and acidic residues" evidence="10">
    <location>
        <begin position="308"/>
        <end position="324"/>
    </location>
</feature>
<dbReference type="SUPFAM" id="SSF57850">
    <property type="entry name" value="RING/U-box"/>
    <property type="match status" value="1"/>
</dbReference>
<feature type="non-terminal residue" evidence="12">
    <location>
        <position position="672"/>
    </location>
</feature>
<feature type="region of interest" description="Disordered" evidence="10">
    <location>
        <begin position="303"/>
        <end position="324"/>
    </location>
</feature>
<protein>
    <recommendedName>
        <fullName evidence="2">RING-type E3 ubiquitin transferase</fullName>
        <ecNumber evidence="2">2.3.2.27</ecNumber>
    </recommendedName>
</protein>
<dbReference type="Pfam" id="PF13639">
    <property type="entry name" value="zf-RING_2"/>
    <property type="match status" value="1"/>
</dbReference>